<evidence type="ECO:0000313" key="2">
    <source>
        <dbReference type="Proteomes" id="UP000054600"/>
    </source>
</evidence>
<dbReference type="RefSeq" id="WP_018577234.1">
    <property type="nucleotide sequence ID" value="NZ_KB892397.1"/>
</dbReference>
<organism evidence="1 2">
    <name type="scientific">Legionella shakespearei DSM 23087</name>
    <dbReference type="NCBI Taxonomy" id="1122169"/>
    <lineage>
        <taxon>Bacteria</taxon>
        <taxon>Pseudomonadati</taxon>
        <taxon>Pseudomonadota</taxon>
        <taxon>Gammaproteobacteria</taxon>
        <taxon>Legionellales</taxon>
        <taxon>Legionellaceae</taxon>
        <taxon>Legionella</taxon>
    </lineage>
</organism>
<proteinExistence type="predicted"/>
<comment type="caution">
    <text evidence="1">The sequence shown here is derived from an EMBL/GenBank/DDBJ whole genome shotgun (WGS) entry which is preliminary data.</text>
</comment>
<dbReference type="EMBL" id="LNYW01000008">
    <property type="protein sequence ID" value="KTD65969.1"/>
    <property type="molecule type" value="Genomic_DNA"/>
</dbReference>
<accession>A0A0W0ZA43</accession>
<keyword evidence="2" id="KW-1185">Reference proteome</keyword>
<protein>
    <submittedName>
        <fullName evidence="1">Uncharacterized protein</fullName>
    </submittedName>
</protein>
<name>A0A0W0ZA43_9GAMM</name>
<dbReference type="AlphaFoldDB" id="A0A0W0ZA43"/>
<reference evidence="1 2" key="1">
    <citation type="submission" date="2015-11" db="EMBL/GenBank/DDBJ databases">
        <title>Genomic analysis of 38 Legionella species identifies large and diverse effector repertoires.</title>
        <authorList>
            <person name="Burstein D."/>
            <person name="Amaro F."/>
            <person name="Zusman T."/>
            <person name="Lifshitz Z."/>
            <person name="Cohen O."/>
            <person name="Gilbert J.A."/>
            <person name="Pupko T."/>
            <person name="Shuman H.A."/>
            <person name="Segal G."/>
        </authorList>
    </citation>
    <scope>NUCLEOTIDE SEQUENCE [LARGE SCALE GENOMIC DNA]</scope>
    <source>
        <strain evidence="1 2">ATCC 49655</strain>
    </source>
</reference>
<sequence>MPLLSIPENYYAVVDANTKVVLPAIITCMGICITAFDNRKVVAHYADLPGYPFRKPNRTIHPLPYNFLAMEEFSSEIFEFLLGELNVSATEIKEVSVFGYYRKRVDFFQTDDNVNVSDEVVRNFVSSRLNITPKQVQLNPLRFVNYGISPEGKISVLPDLEDLIEDIESDNINFYEQRKKTPFSRAVLLRNHRMFQTGPDKKYAKDDGTLYDFDKQQLTF</sequence>
<evidence type="ECO:0000313" key="1">
    <source>
        <dbReference type="EMBL" id="KTD65969.1"/>
    </source>
</evidence>
<gene>
    <name evidence="1" type="ORF">Lsha_0176</name>
</gene>
<dbReference type="PATRIC" id="fig|1122169.6.peg.195"/>
<dbReference type="Proteomes" id="UP000054600">
    <property type="component" value="Unassembled WGS sequence"/>
</dbReference>